<evidence type="ECO:0000256" key="1">
    <source>
        <dbReference type="SAM" id="Phobius"/>
    </source>
</evidence>
<keyword evidence="3" id="KW-1185">Reference proteome</keyword>
<gene>
    <name evidence="2" type="ORF">Q8F55_000124</name>
</gene>
<accession>A0ABR3QCD3</accession>
<dbReference type="RefSeq" id="XP_069212323.1">
    <property type="nucleotide sequence ID" value="XM_069348779.1"/>
</dbReference>
<dbReference type="EMBL" id="JBBXJM010000001">
    <property type="protein sequence ID" value="KAL1412379.1"/>
    <property type="molecule type" value="Genomic_DNA"/>
</dbReference>
<dbReference type="Proteomes" id="UP001565368">
    <property type="component" value="Unassembled WGS sequence"/>
</dbReference>
<keyword evidence="1" id="KW-0812">Transmembrane</keyword>
<keyword evidence="1" id="KW-0472">Membrane</keyword>
<evidence type="ECO:0000313" key="3">
    <source>
        <dbReference type="Proteomes" id="UP001565368"/>
    </source>
</evidence>
<dbReference type="GeneID" id="95981167"/>
<proteinExistence type="predicted"/>
<keyword evidence="1" id="KW-1133">Transmembrane helix</keyword>
<feature type="transmembrane region" description="Helical" evidence="1">
    <location>
        <begin position="115"/>
        <end position="136"/>
    </location>
</feature>
<organism evidence="2 3">
    <name type="scientific">Vanrija albida</name>
    <dbReference type="NCBI Taxonomy" id="181172"/>
    <lineage>
        <taxon>Eukaryota</taxon>
        <taxon>Fungi</taxon>
        <taxon>Dikarya</taxon>
        <taxon>Basidiomycota</taxon>
        <taxon>Agaricomycotina</taxon>
        <taxon>Tremellomycetes</taxon>
        <taxon>Trichosporonales</taxon>
        <taxon>Trichosporonaceae</taxon>
        <taxon>Vanrija</taxon>
    </lineage>
</organism>
<sequence>MRTAITPSCLLSPSGLPVPTVVVTPPTPRPLQSGFDDYFAAEPAGDEHLLGYGLLYPRAAEGQVRIRPRRRRPMAELDELCTAQIPGLAATAAALGLPFPASYATSRKPRTRSHLGAFLTLLFLTVFASAVLHTQVDTRAVGITMPSSHVHDDYLVVDLPRRVKFEHVIEAVAFH</sequence>
<reference evidence="2 3" key="1">
    <citation type="submission" date="2023-08" db="EMBL/GenBank/DDBJ databases">
        <title>Annotated Genome Sequence of Vanrija albida AlHP1.</title>
        <authorList>
            <person name="Herzog R."/>
        </authorList>
    </citation>
    <scope>NUCLEOTIDE SEQUENCE [LARGE SCALE GENOMIC DNA]</scope>
    <source>
        <strain evidence="2 3">AlHP1</strain>
    </source>
</reference>
<protein>
    <submittedName>
        <fullName evidence="2">Uncharacterized protein</fullName>
    </submittedName>
</protein>
<evidence type="ECO:0000313" key="2">
    <source>
        <dbReference type="EMBL" id="KAL1412379.1"/>
    </source>
</evidence>
<comment type="caution">
    <text evidence="2">The sequence shown here is derived from an EMBL/GenBank/DDBJ whole genome shotgun (WGS) entry which is preliminary data.</text>
</comment>
<name>A0ABR3QCD3_9TREE</name>